<feature type="compositionally biased region" description="Basic and acidic residues" evidence="1">
    <location>
        <begin position="420"/>
        <end position="432"/>
    </location>
</feature>
<feature type="compositionally biased region" description="Acidic residues" evidence="1">
    <location>
        <begin position="260"/>
        <end position="293"/>
    </location>
</feature>
<dbReference type="InterPro" id="IPR056398">
    <property type="entry name" value="Tudor_Coilin"/>
</dbReference>
<name>A0AA39D2K5_9EURO</name>
<feature type="compositionally biased region" description="Polar residues" evidence="1">
    <location>
        <begin position="1423"/>
        <end position="1439"/>
    </location>
</feature>
<evidence type="ECO:0000313" key="5">
    <source>
        <dbReference type="Proteomes" id="UP001172681"/>
    </source>
</evidence>
<dbReference type="Pfam" id="PF23086">
    <property type="entry name" value="Tudor_Coilin"/>
    <property type="match status" value="1"/>
</dbReference>
<feature type="region of interest" description="Disordered" evidence="1">
    <location>
        <begin position="636"/>
        <end position="669"/>
    </location>
</feature>
<evidence type="ECO:0000313" key="4">
    <source>
        <dbReference type="EMBL" id="KAJ9645591.1"/>
    </source>
</evidence>
<feature type="compositionally biased region" description="Low complexity" evidence="1">
    <location>
        <begin position="1226"/>
        <end position="1238"/>
    </location>
</feature>
<feature type="compositionally biased region" description="Basic and acidic residues" evidence="1">
    <location>
        <begin position="691"/>
        <end position="703"/>
    </location>
</feature>
<feature type="region of interest" description="Disordered" evidence="1">
    <location>
        <begin position="684"/>
        <end position="728"/>
    </location>
</feature>
<comment type="caution">
    <text evidence="4">The sequence shown here is derived from an EMBL/GenBank/DDBJ whole genome shotgun (WGS) entry which is preliminary data.</text>
</comment>
<feature type="compositionally biased region" description="Low complexity" evidence="1">
    <location>
        <begin position="405"/>
        <end position="414"/>
    </location>
</feature>
<keyword evidence="5" id="KW-1185">Reference proteome</keyword>
<accession>A0AA39D2K5</accession>
<evidence type="ECO:0000256" key="1">
    <source>
        <dbReference type="SAM" id="MobiDB-lite"/>
    </source>
</evidence>
<feature type="compositionally biased region" description="Polar residues" evidence="1">
    <location>
        <begin position="1132"/>
        <end position="1143"/>
    </location>
</feature>
<feature type="compositionally biased region" description="Basic and acidic residues" evidence="1">
    <location>
        <begin position="779"/>
        <end position="791"/>
    </location>
</feature>
<feature type="region of interest" description="Disordered" evidence="1">
    <location>
        <begin position="177"/>
        <end position="293"/>
    </location>
</feature>
<proteinExistence type="predicted"/>
<feature type="compositionally biased region" description="Low complexity" evidence="1">
    <location>
        <begin position="475"/>
        <end position="487"/>
    </location>
</feature>
<feature type="compositionally biased region" description="Low complexity" evidence="1">
    <location>
        <begin position="759"/>
        <end position="772"/>
    </location>
</feature>
<dbReference type="EMBL" id="JAPDRN010000004">
    <property type="protein sequence ID" value="KAJ9645591.1"/>
    <property type="molecule type" value="Genomic_DNA"/>
</dbReference>
<evidence type="ECO:0000259" key="2">
    <source>
        <dbReference type="Pfam" id="PF23086"/>
    </source>
</evidence>
<dbReference type="Proteomes" id="UP001172681">
    <property type="component" value="Unassembled WGS sequence"/>
</dbReference>
<feature type="compositionally biased region" description="Polar residues" evidence="1">
    <location>
        <begin position="1102"/>
        <end position="1113"/>
    </location>
</feature>
<feature type="compositionally biased region" description="Low complexity" evidence="1">
    <location>
        <begin position="367"/>
        <end position="380"/>
    </location>
</feature>
<feature type="compositionally biased region" description="Polar residues" evidence="1">
    <location>
        <begin position="1352"/>
        <end position="1365"/>
    </location>
</feature>
<feature type="region of interest" description="Disordered" evidence="1">
    <location>
        <begin position="751"/>
        <end position="799"/>
    </location>
</feature>
<feature type="domain" description="Coilin tudor" evidence="2">
    <location>
        <begin position="837"/>
        <end position="947"/>
    </location>
</feature>
<feature type="compositionally biased region" description="Polar residues" evidence="1">
    <location>
        <begin position="1037"/>
        <end position="1046"/>
    </location>
</feature>
<feature type="compositionally biased region" description="Polar residues" evidence="1">
    <location>
        <begin position="1186"/>
        <end position="1221"/>
    </location>
</feature>
<feature type="compositionally biased region" description="Low complexity" evidence="1">
    <location>
        <begin position="1328"/>
        <end position="1345"/>
    </location>
</feature>
<evidence type="ECO:0000259" key="3">
    <source>
        <dbReference type="Pfam" id="PF24054"/>
    </source>
</evidence>
<gene>
    <name evidence="4" type="ORF">H2204_001172</name>
</gene>
<feature type="compositionally biased region" description="Basic and acidic residues" evidence="1">
    <location>
        <begin position="1245"/>
        <end position="1256"/>
    </location>
</feature>
<organism evidence="4 5">
    <name type="scientific">Knufia peltigerae</name>
    <dbReference type="NCBI Taxonomy" id="1002370"/>
    <lineage>
        <taxon>Eukaryota</taxon>
        <taxon>Fungi</taxon>
        <taxon>Dikarya</taxon>
        <taxon>Ascomycota</taxon>
        <taxon>Pezizomycotina</taxon>
        <taxon>Eurotiomycetes</taxon>
        <taxon>Chaetothyriomycetidae</taxon>
        <taxon>Chaetothyriales</taxon>
        <taxon>Trichomeriaceae</taxon>
        <taxon>Knufia</taxon>
    </lineage>
</organism>
<feature type="region of interest" description="Disordered" evidence="1">
    <location>
        <begin position="308"/>
        <end position="559"/>
    </location>
</feature>
<feature type="compositionally biased region" description="Acidic residues" evidence="1">
    <location>
        <begin position="488"/>
        <end position="504"/>
    </location>
</feature>
<feature type="domain" description="DUF7357" evidence="3">
    <location>
        <begin position="1"/>
        <end position="170"/>
    </location>
</feature>
<dbReference type="Pfam" id="PF24054">
    <property type="entry name" value="DUF7357"/>
    <property type="match status" value="1"/>
</dbReference>
<dbReference type="InterPro" id="IPR055781">
    <property type="entry name" value="DUF7357"/>
</dbReference>
<feature type="region of interest" description="Disordered" evidence="1">
    <location>
        <begin position="1037"/>
        <end position="1453"/>
    </location>
</feature>
<reference evidence="4" key="1">
    <citation type="submission" date="2022-10" db="EMBL/GenBank/DDBJ databases">
        <title>Culturing micro-colonial fungi from biological soil crusts in the Mojave desert and describing Neophaeococcomyces mojavensis, and introducing the new genera and species Taxawa tesnikishii.</title>
        <authorList>
            <person name="Kurbessoian T."/>
            <person name="Stajich J.E."/>
        </authorList>
    </citation>
    <scope>NUCLEOTIDE SEQUENCE</scope>
    <source>
        <strain evidence="4">TK_35</strain>
    </source>
</reference>
<sequence>MRLHLHILRNALPPVQIVFTTGTGPSSHTRESDCTVADLLADVNHIVPLESSDGEWGLEDYVVEVAPASSPSTALVGCGGGTGRVGARRGQTHGGAGGYECLHYAAIEAVLREDDEVTIRPLSSEELRVRRLGGRHQITGDGRHLIDGVSFGRRWLRAGTARPGILIPPRKRRRMITAEDEESDEDFRQILPPNWAGNGRDDGALVSLTGYDEVGDDDGDDDDYDYEESDDDEMEGNEQSDSDEAGEENHLQIAIRQDFDDADADAESTEDELQGWDQDVEEQDESLLTDNDDLSEEVKLILRNAEQAARAGGGFASRKVLQRTLKRKRDVDDEDGYRYDDDTFEGFSSPQKGHKNKALEVEDDTDSVTSSSGSDTSSSDSESDDTETRSSPALAPNSNGADANSESQSESSSSGADDDNISKDIAMEEAKKRVLALMSGFGKEEPSEASEDVSSAQMKVNEHEDTGLFDDDETSSSGEDSTDTQTSDSEDGSDSESETSDSECENDKEVDERKRRRVSAKQARPTETLKSIQLTGEHPEVSPGQGLSRTHRNNERAKRRRKLAYLKASGVLPPEADFKALAEYENAQNKSSTVAQADAAASEVPGPVIATVNEDVAITGTVEPVVNAVSLHDTTEAEVVRDDATTETPRPIQRDEPEPEPTVQSTSKRARLDLASSRRMLFSSLGLRTPKTKEAEQALREKLSNSARPATRVAGSTKEASPSSHTITEDWDSWRDKLVVSAVECEGEGGLLEPPPFPFQQGWMRRNGNNNNNRKRKLRDQDHYYHDRNDQSQDNNEMADNPVVTTLNYDDEPKQVPTEASSELKTIQQISAKMCDNFENLPALQKDDAVPGAIIAYKELHVDASTNWQPEISSYRVGEITQADPYGTIQLKLDPSSRETGSRTAIDDDEGQKKHGFEITDNEAEEADDGSREVQFSDLISAKLVKASAVEVPESSLMNKVGLHGGDCSLSSNDEPFAVVPESAERGVDTQESEGHQITVEIDTPRRQEITAMIRDAGFDSALDDQILAPMRTLDQQLRASQSPVGESSAAPDENSHGHRKRSPGLDFVSSGNRRSSELGGEPSVALADNANPSSEPDMAPASSSPFIHTQETVEYPHISQMDIGSSGGAPKNNNSSSHQDAQMLSPAPALESFSSFEQSKVENAVDNAVNASEEGGFNDKYESSVGVQESVAPNSQDEGESDNSGGRSGPSQRASTSESLGSEVPQSQSQSQPQQQSFLGGTGHDGHDSSYHDGSDDAYSSDDLPSLSEITSSQISRRGPPPAIKKTTRSSLRTSSPVQTRKSLRTAAAVVNGRSYQKSKPTPPPQGGSSSPAAPEQPAASPSPSEDELKLSQSQEPRMSQIPPTATPIVDLTVESEVSGPPQKSHHQGGDYDDGGELHENESSRVKRKEFPTINGHGRQSPGATNKTAGRKSSSSGVGNRRFLTTKKRNYF</sequence>
<feature type="compositionally biased region" description="Acidic residues" evidence="1">
    <location>
        <begin position="213"/>
        <end position="246"/>
    </location>
</feature>
<protein>
    <submittedName>
        <fullName evidence="4">Uncharacterized protein</fullName>
    </submittedName>
</protein>
<feature type="region of interest" description="Disordered" evidence="1">
    <location>
        <begin position="894"/>
        <end position="915"/>
    </location>
</feature>
<feature type="compositionally biased region" description="Basic and acidic residues" evidence="1">
    <location>
        <begin position="1397"/>
        <end position="1412"/>
    </location>
</feature>